<dbReference type="PANTHER" id="PTHR13621">
    <property type="entry name" value="PROLINE-RICH PROTEIN PRCC"/>
    <property type="match status" value="1"/>
</dbReference>
<feature type="region of interest" description="Disordered" evidence="1">
    <location>
        <begin position="298"/>
        <end position="358"/>
    </location>
</feature>
<reference evidence="3" key="2">
    <citation type="submission" date="2015-01" db="EMBL/GenBank/DDBJ databases">
        <title>Evolutionary Origins and Diversification of the Mycorrhizal Mutualists.</title>
        <authorList>
            <consortium name="DOE Joint Genome Institute"/>
            <consortium name="Mycorrhizal Genomics Consortium"/>
            <person name="Kohler A."/>
            <person name="Kuo A."/>
            <person name="Nagy L.G."/>
            <person name="Floudas D."/>
            <person name="Copeland A."/>
            <person name="Barry K.W."/>
            <person name="Cichocki N."/>
            <person name="Veneault-Fourrey C."/>
            <person name="LaButti K."/>
            <person name="Lindquist E.A."/>
            <person name="Lipzen A."/>
            <person name="Lundell T."/>
            <person name="Morin E."/>
            <person name="Murat C."/>
            <person name="Riley R."/>
            <person name="Ohm R."/>
            <person name="Sun H."/>
            <person name="Tunlid A."/>
            <person name="Henrissat B."/>
            <person name="Grigoriev I.V."/>
            <person name="Hibbett D.S."/>
            <person name="Martin F."/>
        </authorList>
    </citation>
    <scope>NUCLEOTIDE SEQUENCE [LARGE SCALE GENOMIC DNA]</scope>
    <source>
        <strain evidence="3">MAFF 305830</strain>
    </source>
</reference>
<name>A0A0C2XQ04_SERVB</name>
<dbReference type="OrthoDB" id="2555634at2759"/>
<dbReference type="EMBL" id="KN824283">
    <property type="protein sequence ID" value="KIM31037.1"/>
    <property type="molecule type" value="Genomic_DNA"/>
</dbReference>
<dbReference type="STRING" id="933852.A0A0C2XQ04"/>
<evidence type="ECO:0000313" key="3">
    <source>
        <dbReference type="Proteomes" id="UP000054097"/>
    </source>
</evidence>
<protein>
    <recommendedName>
        <fullName evidence="4">Mitotic checkpoint regulator, MAD2B-interacting-domain-containing protein</fullName>
    </recommendedName>
</protein>
<feature type="compositionally biased region" description="Basic and acidic residues" evidence="1">
    <location>
        <begin position="332"/>
        <end position="343"/>
    </location>
</feature>
<dbReference type="InterPro" id="IPR018800">
    <property type="entry name" value="PRCC"/>
</dbReference>
<evidence type="ECO:0000313" key="2">
    <source>
        <dbReference type="EMBL" id="KIM31037.1"/>
    </source>
</evidence>
<evidence type="ECO:0000256" key="1">
    <source>
        <dbReference type="SAM" id="MobiDB-lite"/>
    </source>
</evidence>
<accession>A0A0C2XQ04</accession>
<evidence type="ECO:0008006" key="4">
    <source>
        <dbReference type="Google" id="ProtNLM"/>
    </source>
</evidence>
<feature type="region of interest" description="Disordered" evidence="1">
    <location>
        <begin position="127"/>
        <end position="147"/>
    </location>
</feature>
<feature type="compositionally biased region" description="Low complexity" evidence="1">
    <location>
        <begin position="136"/>
        <end position="147"/>
    </location>
</feature>
<keyword evidence="3" id="KW-1185">Reference proteome</keyword>
<dbReference type="Pfam" id="PF10253">
    <property type="entry name" value="PRCC"/>
    <property type="match status" value="1"/>
</dbReference>
<dbReference type="PANTHER" id="PTHR13621:SF2">
    <property type="entry name" value="PROLINE-RICH PROTEIN PRCC"/>
    <property type="match status" value="1"/>
</dbReference>
<feature type="compositionally biased region" description="Low complexity" evidence="1">
    <location>
        <begin position="33"/>
        <end position="43"/>
    </location>
</feature>
<feature type="region of interest" description="Disordered" evidence="1">
    <location>
        <begin position="1"/>
        <end position="109"/>
    </location>
</feature>
<organism evidence="2 3">
    <name type="scientific">Serendipita vermifera MAFF 305830</name>
    <dbReference type="NCBI Taxonomy" id="933852"/>
    <lineage>
        <taxon>Eukaryota</taxon>
        <taxon>Fungi</taxon>
        <taxon>Dikarya</taxon>
        <taxon>Basidiomycota</taxon>
        <taxon>Agaricomycotina</taxon>
        <taxon>Agaricomycetes</taxon>
        <taxon>Sebacinales</taxon>
        <taxon>Serendipitaceae</taxon>
        <taxon>Serendipita</taxon>
    </lineage>
</organism>
<dbReference type="AlphaFoldDB" id="A0A0C2XQ04"/>
<dbReference type="Proteomes" id="UP000054097">
    <property type="component" value="Unassembled WGS sequence"/>
</dbReference>
<gene>
    <name evidence="2" type="ORF">M408DRAFT_327931</name>
</gene>
<dbReference type="GO" id="GO:0005634">
    <property type="term" value="C:nucleus"/>
    <property type="evidence" value="ECO:0007669"/>
    <property type="project" value="TreeGrafter"/>
</dbReference>
<proteinExistence type="predicted"/>
<reference evidence="2 3" key="1">
    <citation type="submission" date="2014-04" db="EMBL/GenBank/DDBJ databases">
        <authorList>
            <consortium name="DOE Joint Genome Institute"/>
            <person name="Kuo A."/>
            <person name="Zuccaro A."/>
            <person name="Kohler A."/>
            <person name="Nagy L.G."/>
            <person name="Floudas D."/>
            <person name="Copeland A."/>
            <person name="Barry K.W."/>
            <person name="Cichocki N."/>
            <person name="Veneault-Fourrey C."/>
            <person name="LaButti K."/>
            <person name="Lindquist E.A."/>
            <person name="Lipzen A."/>
            <person name="Lundell T."/>
            <person name="Morin E."/>
            <person name="Murat C."/>
            <person name="Sun H."/>
            <person name="Tunlid A."/>
            <person name="Henrissat B."/>
            <person name="Grigoriev I.V."/>
            <person name="Hibbett D.S."/>
            <person name="Martin F."/>
            <person name="Nordberg H.P."/>
            <person name="Cantor M.N."/>
            <person name="Hua S.X."/>
        </authorList>
    </citation>
    <scope>NUCLEOTIDE SEQUENCE [LARGE SCALE GENOMIC DNA]</scope>
    <source>
        <strain evidence="2 3">MAFF 305830</strain>
    </source>
</reference>
<feature type="compositionally biased region" description="Basic and acidic residues" evidence="1">
    <location>
        <begin position="62"/>
        <end position="83"/>
    </location>
</feature>
<dbReference type="HOGENOM" id="CLU_044111_0_0_1"/>
<sequence length="358" mass="39213">MLVNYGSDSDSSDEENVSQPQPVAKKSQEQTVKAAPKASSSPALPLPKPRRRDGPLKITLEAPKRAAEDEEPFDVRPAKKAKLEGAGGSSLLGMLPPPKNKTPVAPKKAAVTEIKPTFAVEELFEDGKDGNDEEMPAPASSLSLIPPSRLAKGKEKAAPVVEPLVDFFSLETTTNNPKPPMGQISEESEFFIPIKSAAPAVKEFVPPVPTPNDEYPGYYQLPNKQWAMHDPAYYNSVAKAWNQTSVEEEMRRRAGPAERVRKQWEGDEADLQQVNAMDEASRAIAEIESTKSITAETLRAGPTAPNMKMTAARSSTRAKSRHQLSTLLTDAYSRRAEIEDKIAMSKRNRKESGNKYGF</sequence>